<evidence type="ECO:0000256" key="7">
    <source>
        <dbReference type="ARBA" id="ARBA00022679"/>
    </source>
</evidence>
<comment type="caution">
    <text evidence="22">The sequence shown here is derived from an EMBL/GenBank/DDBJ whole genome shotgun (WGS) entry which is preliminary data.</text>
</comment>
<accession>A0A2I1K1X7</accession>
<dbReference type="PANTHER" id="PTHR43584">
    <property type="entry name" value="NUCLEOTIDYL TRANSFERASE"/>
    <property type="match status" value="1"/>
</dbReference>
<evidence type="ECO:0000256" key="13">
    <source>
        <dbReference type="ARBA" id="ARBA00022984"/>
    </source>
</evidence>
<feature type="binding site" evidence="20">
    <location>
        <position position="228"/>
    </location>
    <ligand>
        <name>Mg(2+)</name>
        <dbReference type="ChEBI" id="CHEBI:18420"/>
    </ligand>
</feature>
<evidence type="ECO:0000259" key="21">
    <source>
        <dbReference type="Pfam" id="PF00483"/>
    </source>
</evidence>
<keyword evidence="6 20" id="KW-0963">Cytoplasm</keyword>
<dbReference type="GO" id="GO:0003977">
    <property type="term" value="F:UDP-N-acetylglucosamine diphosphorylase activity"/>
    <property type="evidence" value="ECO:0007669"/>
    <property type="project" value="UniProtKB-UniRule"/>
</dbReference>
<protein>
    <recommendedName>
        <fullName evidence="20">Bifunctional protein GlmU</fullName>
    </recommendedName>
    <domain>
        <recommendedName>
            <fullName evidence="20">UDP-N-acetylglucosamine pyrophosphorylase</fullName>
            <ecNumber evidence="20">2.7.7.23</ecNumber>
        </recommendedName>
        <alternativeName>
            <fullName evidence="20">N-acetylglucosamine-1-phosphate uridyltransferase</fullName>
        </alternativeName>
    </domain>
    <domain>
        <recommendedName>
            <fullName evidence="20">Glucosamine-1-phosphate N-acetyltransferase</fullName>
            <ecNumber evidence="20">2.3.1.157</ecNumber>
        </recommendedName>
    </domain>
</protein>
<feature type="binding site" evidence="20">
    <location>
        <position position="377"/>
    </location>
    <ligand>
        <name>UDP-N-acetyl-alpha-D-glucosamine</name>
        <dbReference type="ChEBI" id="CHEBI:57705"/>
    </ligand>
</feature>
<evidence type="ECO:0000256" key="19">
    <source>
        <dbReference type="ARBA" id="ARBA00049628"/>
    </source>
</evidence>
<dbReference type="UniPathway" id="UPA00113">
    <property type="reaction ID" value="UER00532"/>
</dbReference>
<feature type="binding site" evidence="20">
    <location>
        <begin position="9"/>
        <end position="12"/>
    </location>
    <ligand>
        <name>UDP-N-acetyl-alpha-D-glucosamine</name>
        <dbReference type="ChEBI" id="CHEBI:57705"/>
    </ligand>
</feature>
<evidence type="ECO:0000256" key="1">
    <source>
        <dbReference type="ARBA" id="ARBA00004496"/>
    </source>
</evidence>
<comment type="catalytic activity">
    <reaction evidence="17 20">
        <text>alpha-D-glucosamine 1-phosphate + acetyl-CoA = N-acetyl-alpha-D-glucosamine 1-phosphate + CoA + H(+)</text>
        <dbReference type="Rhea" id="RHEA:13725"/>
        <dbReference type="ChEBI" id="CHEBI:15378"/>
        <dbReference type="ChEBI" id="CHEBI:57287"/>
        <dbReference type="ChEBI" id="CHEBI:57288"/>
        <dbReference type="ChEBI" id="CHEBI:57776"/>
        <dbReference type="ChEBI" id="CHEBI:58516"/>
        <dbReference type="EC" id="2.3.1.157"/>
    </reaction>
</comment>
<evidence type="ECO:0000256" key="3">
    <source>
        <dbReference type="ARBA" id="ARBA00005208"/>
    </source>
</evidence>
<reference evidence="22 23" key="1">
    <citation type="submission" date="2017-12" db="EMBL/GenBank/DDBJ databases">
        <title>Phylogenetic diversity of female urinary microbiome.</title>
        <authorList>
            <person name="Thomas-White K."/>
            <person name="Wolfe A.J."/>
        </authorList>
    </citation>
    <scope>NUCLEOTIDE SEQUENCE [LARGE SCALE GENOMIC DNA]</scope>
    <source>
        <strain evidence="22 23">UMB0898</strain>
    </source>
</reference>
<feature type="binding site" evidence="20">
    <location>
        <position position="73"/>
    </location>
    <ligand>
        <name>UDP-N-acetyl-alpha-D-glucosamine</name>
        <dbReference type="ChEBI" id="CHEBI:57705"/>
    </ligand>
</feature>
<dbReference type="InterPro" id="IPR005882">
    <property type="entry name" value="Bifunctional_GlmU"/>
</dbReference>
<feature type="binding site" evidence="20">
    <location>
        <position position="23"/>
    </location>
    <ligand>
        <name>UDP-N-acetyl-alpha-D-glucosamine</name>
        <dbReference type="ChEBI" id="CHEBI:57705"/>
    </ligand>
</feature>
<dbReference type="GO" id="GO:0071555">
    <property type="term" value="P:cell wall organization"/>
    <property type="evidence" value="ECO:0007669"/>
    <property type="project" value="UniProtKB-KW"/>
</dbReference>
<evidence type="ECO:0000256" key="17">
    <source>
        <dbReference type="ARBA" id="ARBA00048247"/>
    </source>
</evidence>
<evidence type="ECO:0000256" key="9">
    <source>
        <dbReference type="ARBA" id="ARBA00022723"/>
    </source>
</evidence>
<dbReference type="NCBIfam" id="NF010934">
    <property type="entry name" value="PRK14354.1"/>
    <property type="match status" value="1"/>
</dbReference>
<dbReference type="SUPFAM" id="SSF53448">
    <property type="entry name" value="Nucleotide-diphospho-sugar transferases"/>
    <property type="match status" value="1"/>
</dbReference>
<dbReference type="GO" id="GO:0006048">
    <property type="term" value="P:UDP-N-acetylglucosamine biosynthetic process"/>
    <property type="evidence" value="ECO:0007669"/>
    <property type="project" value="UniProtKB-UniPathway"/>
</dbReference>
<sequence length="456" mass="49579">MNKRMAVVLAAGKGTRMKSNQLKVLHKINGITMIEHTVRAVRKAGVDQVVTIIGTDGEEIQQVLTGQSECAIQEKQLGTAHAVLQAKSILEGQPGTTLVVNGDGPLLTGETLERLYDFHEQSGASGTVLTAIASLPNDYGRIVRDEAGNVQKIVETKDCDEKELQITEVNSGVFIFDNQKLFELLDQVDNNNAQGEYYLPDVIGLLQERGETVKAYVTEQFDEIIGINDRQRLAEVTRIMNQRIMNQHMDYGVTFVLPESTYVEVDVEIGNDTVIEPGVQLKGKTRIGSNCTIGAHSVIEDSQLGDEVVVCQSVIESSQIAQQATIGPFAHLRPETVLNEGVHIGNFVEVKKSELGAHTKAGHLTYIGDATIGRNVNIGCGTVIANYDGKKKHHSTIGDECFIGSGSVIVSPVQIGNHAVTAAGSTITEDMPDESLGIGRVRQTTKSNFWQKFMQK</sequence>
<evidence type="ECO:0000256" key="4">
    <source>
        <dbReference type="ARBA" id="ARBA00007707"/>
    </source>
</evidence>
<feature type="binding site" evidence="20">
    <location>
        <begin position="386"/>
        <end position="387"/>
    </location>
    <ligand>
        <name>acetyl-CoA</name>
        <dbReference type="ChEBI" id="CHEBI:57288"/>
    </ligand>
</feature>
<comment type="function">
    <text evidence="19 20">Catalyzes the last two sequential reactions in the de novo biosynthetic pathway for UDP-N-acetylglucosamine (UDP-GlcNAc). The C-terminal domain catalyzes the transfer of acetyl group from acetyl coenzyme A to glucosamine-1-phosphate (GlcN-1-P) to produce N-acetylglucosamine-1-phosphate (GlcNAc-1-P), which is converted into UDP-GlcNAc by the transfer of uridine 5-monophosphate (from uridine 5-triphosphate), a reaction catalyzed by the N-terminal domain.</text>
</comment>
<comment type="pathway">
    <text evidence="3 20">Nucleotide-sugar biosynthesis; UDP-N-acetyl-alpha-D-glucosamine biosynthesis; UDP-N-acetyl-alpha-D-glucosamine from N-acetyl-alpha-D-glucosamine 1-phosphate: step 1/1.</text>
</comment>
<comment type="pathway">
    <text evidence="2 20">Nucleotide-sugar biosynthesis; UDP-N-acetyl-alpha-D-glucosamine biosynthesis; N-acetyl-alpha-D-glucosamine 1-phosphate from alpha-D-glucosamine 6-phosphate (route II): step 2/2.</text>
</comment>
<evidence type="ECO:0000256" key="8">
    <source>
        <dbReference type="ARBA" id="ARBA00022695"/>
    </source>
</evidence>
<dbReference type="InterPro" id="IPR011004">
    <property type="entry name" value="Trimer_LpxA-like_sf"/>
</dbReference>
<feature type="binding site" evidence="20">
    <location>
        <begin position="78"/>
        <end position="79"/>
    </location>
    <ligand>
        <name>UDP-N-acetyl-alpha-D-glucosamine</name>
        <dbReference type="ChEBI" id="CHEBI:57705"/>
    </ligand>
</feature>
<dbReference type="EMBL" id="PKHE01000005">
    <property type="protein sequence ID" value="PKY89638.1"/>
    <property type="molecule type" value="Genomic_DNA"/>
</dbReference>
<dbReference type="Gene3D" id="2.160.10.10">
    <property type="entry name" value="Hexapeptide repeat proteins"/>
    <property type="match status" value="1"/>
</dbReference>
<keyword evidence="9 20" id="KW-0479">Metal-binding</keyword>
<evidence type="ECO:0000256" key="16">
    <source>
        <dbReference type="ARBA" id="ARBA00023316"/>
    </source>
</evidence>
<feature type="binding site" evidence="20">
    <location>
        <position position="228"/>
    </location>
    <ligand>
        <name>UDP-N-acetyl-alpha-D-glucosamine</name>
        <dbReference type="ChEBI" id="CHEBI:57705"/>
    </ligand>
</feature>
<keyword evidence="14 20" id="KW-0511">Multifunctional enzyme</keyword>
<keyword evidence="16 20" id="KW-0961">Cell wall biogenesis/degradation</keyword>
<dbReference type="GO" id="GO:0019134">
    <property type="term" value="F:glucosamine-1-phosphate N-acetyltransferase activity"/>
    <property type="evidence" value="ECO:0007669"/>
    <property type="project" value="UniProtKB-UniRule"/>
</dbReference>
<dbReference type="CDD" id="cd03353">
    <property type="entry name" value="LbH_GlmU_C"/>
    <property type="match status" value="1"/>
</dbReference>
<dbReference type="HAMAP" id="MF_01631">
    <property type="entry name" value="GlmU"/>
    <property type="match status" value="1"/>
</dbReference>
<dbReference type="InterPro" id="IPR038009">
    <property type="entry name" value="GlmU_C_LbH"/>
</dbReference>
<comment type="similarity">
    <text evidence="5 20">In the N-terminal section; belongs to the N-acetylglucosamine-1-phosphate uridyltransferase family.</text>
</comment>
<dbReference type="GO" id="GO:0008360">
    <property type="term" value="P:regulation of cell shape"/>
    <property type="evidence" value="ECO:0007669"/>
    <property type="project" value="UniProtKB-KW"/>
</dbReference>
<comment type="subunit">
    <text evidence="20">Homotrimer.</text>
</comment>
<feature type="region of interest" description="Linker" evidence="20">
    <location>
        <begin position="231"/>
        <end position="251"/>
    </location>
</feature>
<comment type="cofactor">
    <cofactor evidence="20">
        <name>Mg(2+)</name>
        <dbReference type="ChEBI" id="CHEBI:18420"/>
    </cofactor>
    <text evidence="20">Binds 1 Mg(2+) ion per subunit.</text>
</comment>
<feature type="region of interest" description="N-acetyltransferase" evidence="20">
    <location>
        <begin position="252"/>
        <end position="456"/>
    </location>
</feature>
<dbReference type="RefSeq" id="WP_101953964.1">
    <property type="nucleotide sequence ID" value="NZ_PKHE01000005.1"/>
</dbReference>
<evidence type="ECO:0000256" key="14">
    <source>
        <dbReference type="ARBA" id="ARBA00023268"/>
    </source>
</evidence>
<comment type="catalytic activity">
    <reaction evidence="18 20">
        <text>N-acetyl-alpha-D-glucosamine 1-phosphate + UTP + H(+) = UDP-N-acetyl-alpha-D-glucosamine + diphosphate</text>
        <dbReference type="Rhea" id="RHEA:13509"/>
        <dbReference type="ChEBI" id="CHEBI:15378"/>
        <dbReference type="ChEBI" id="CHEBI:33019"/>
        <dbReference type="ChEBI" id="CHEBI:46398"/>
        <dbReference type="ChEBI" id="CHEBI:57705"/>
        <dbReference type="ChEBI" id="CHEBI:57776"/>
        <dbReference type="EC" id="2.7.7.23"/>
    </reaction>
</comment>
<feature type="binding site" evidence="20">
    <location>
        <position position="423"/>
    </location>
    <ligand>
        <name>acetyl-CoA</name>
        <dbReference type="ChEBI" id="CHEBI:57288"/>
    </ligand>
</feature>
<evidence type="ECO:0000256" key="20">
    <source>
        <dbReference type="HAMAP-Rule" id="MF_01631"/>
    </source>
</evidence>
<evidence type="ECO:0000256" key="18">
    <source>
        <dbReference type="ARBA" id="ARBA00048493"/>
    </source>
</evidence>
<dbReference type="EC" id="2.3.1.157" evidence="20"/>
<comment type="subcellular location">
    <subcellularLocation>
        <location evidence="1 20">Cytoplasm</location>
    </subcellularLocation>
</comment>
<feature type="binding site" evidence="20">
    <location>
        <position position="351"/>
    </location>
    <ligand>
        <name>UDP-N-acetyl-alpha-D-glucosamine</name>
        <dbReference type="ChEBI" id="CHEBI:57705"/>
    </ligand>
</feature>
<feature type="domain" description="Nucleotidyl transferase" evidence="21">
    <location>
        <begin position="6"/>
        <end position="219"/>
    </location>
</feature>
<evidence type="ECO:0000256" key="5">
    <source>
        <dbReference type="ARBA" id="ARBA00007947"/>
    </source>
</evidence>
<evidence type="ECO:0000313" key="22">
    <source>
        <dbReference type="EMBL" id="PKY89638.1"/>
    </source>
</evidence>
<feature type="binding site" evidence="20">
    <location>
        <position position="440"/>
    </location>
    <ligand>
        <name>acetyl-CoA</name>
        <dbReference type="ChEBI" id="CHEBI:57288"/>
    </ligand>
</feature>
<comment type="similarity">
    <text evidence="4 20">In the C-terminal section; belongs to the transferase hexapeptide repeat family.</text>
</comment>
<feature type="region of interest" description="Pyrophosphorylase" evidence="20">
    <location>
        <begin position="1"/>
        <end position="230"/>
    </location>
</feature>
<evidence type="ECO:0000256" key="12">
    <source>
        <dbReference type="ARBA" id="ARBA00022960"/>
    </source>
</evidence>
<keyword evidence="13 20" id="KW-0573">Peptidoglycan synthesis</keyword>
<dbReference type="GO" id="GO:0009245">
    <property type="term" value="P:lipid A biosynthetic process"/>
    <property type="evidence" value="ECO:0007669"/>
    <property type="project" value="UniProtKB-UniRule"/>
</dbReference>
<feature type="binding site" evidence="20">
    <location>
        <position position="333"/>
    </location>
    <ligand>
        <name>UDP-N-acetyl-alpha-D-glucosamine</name>
        <dbReference type="ChEBI" id="CHEBI:57705"/>
    </ligand>
</feature>
<dbReference type="Proteomes" id="UP000234384">
    <property type="component" value="Unassembled WGS sequence"/>
</dbReference>
<dbReference type="Gene3D" id="3.90.550.10">
    <property type="entry name" value="Spore Coat Polysaccharide Biosynthesis Protein SpsA, Chain A"/>
    <property type="match status" value="1"/>
</dbReference>
<dbReference type="NCBIfam" id="TIGR01173">
    <property type="entry name" value="glmU"/>
    <property type="match status" value="1"/>
</dbReference>
<dbReference type="InterPro" id="IPR050065">
    <property type="entry name" value="GlmU-like"/>
</dbReference>
<feature type="binding site" evidence="20">
    <location>
        <position position="103"/>
    </location>
    <ligand>
        <name>Mg(2+)</name>
        <dbReference type="ChEBI" id="CHEBI:18420"/>
    </ligand>
</feature>
<feature type="binding site" evidence="20">
    <location>
        <position position="155"/>
    </location>
    <ligand>
        <name>UDP-N-acetyl-alpha-D-glucosamine</name>
        <dbReference type="ChEBI" id="CHEBI:57705"/>
    </ligand>
</feature>
<dbReference type="AlphaFoldDB" id="A0A2I1K1X7"/>
<dbReference type="GO" id="GO:0009252">
    <property type="term" value="P:peptidoglycan biosynthetic process"/>
    <property type="evidence" value="ECO:0007669"/>
    <property type="project" value="UniProtKB-UniRule"/>
</dbReference>
<evidence type="ECO:0000256" key="10">
    <source>
        <dbReference type="ARBA" id="ARBA00022737"/>
    </source>
</evidence>
<evidence type="ECO:0000256" key="2">
    <source>
        <dbReference type="ARBA" id="ARBA00005166"/>
    </source>
</evidence>
<comment type="pathway">
    <text evidence="20">Bacterial outer membrane biogenesis; LPS lipid A biosynthesis.</text>
</comment>
<name>A0A2I1K1X7_9LACT</name>
<keyword evidence="8 20" id="KW-0548">Nucleotidyltransferase</keyword>
<dbReference type="InterPro" id="IPR001451">
    <property type="entry name" value="Hexapep"/>
</dbReference>
<keyword evidence="11 20" id="KW-0460">Magnesium</keyword>
<dbReference type="EC" id="2.7.7.23" evidence="20"/>
<evidence type="ECO:0000256" key="15">
    <source>
        <dbReference type="ARBA" id="ARBA00023315"/>
    </source>
</evidence>
<evidence type="ECO:0000256" key="11">
    <source>
        <dbReference type="ARBA" id="ARBA00022842"/>
    </source>
</evidence>
<dbReference type="CDD" id="cd02540">
    <property type="entry name" value="GT2_GlmU_N_bac"/>
    <property type="match status" value="1"/>
</dbReference>
<feature type="binding site" evidence="20">
    <location>
        <position position="140"/>
    </location>
    <ligand>
        <name>UDP-N-acetyl-alpha-D-glucosamine</name>
        <dbReference type="ChEBI" id="CHEBI:57705"/>
    </ligand>
</feature>
<dbReference type="GO" id="GO:0016020">
    <property type="term" value="C:membrane"/>
    <property type="evidence" value="ECO:0007669"/>
    <property type="project" value="GOC"/>
</dbReference>
<keyword evidence="15 20" id="KW-0012">Acyltransferase</keyword>
<keyword evidence="7 20" id="KW-0808">Transferase</keyword>
<feature type="active site" description="Proton acceptor" evidence="20">
    <location>
        <position position="363"/>
    </location>
</feature>
<dbReference type="InterPro" id="IPR029044">
    <property type="entry name" value="Nucleotide-diphossugar_trans"/>
</dbReference>
<dbReference type="Pfam" id="PF00483">
    <property type="entry name" value="NTP_transferase"/>
    <property type="match status" value="1"/>
</dbReference>
<keyword evidence="10 20" id="KW-0677">Repeat</keyword>
<dbReference type="SUPFAM" id="SSF51161">
    <property type="entry name" value="Trimeric LpxA-like enzymes"/>
    <property type="match status" value="1"/>
</dbReference>
<dbReference type="GO" id="GO:0000287">
    <property type="term" value="F:magnesium ion binding"/>
    <property type="evidence" value="ECO:0007669"/>
    <property type="project" value="UniProtKB-UniRule"/>
</dbReference>
<feature type="binding site" evidence="20">
    <location>
        <position position="366"/>
    </location>
    <ligand>
        <name>UDP-N-acetyl-alpha-D-glucosamine</name>
        <dbReference type="ChEBI" id="CHEBI:57705"/>
    </ligand>
</feature>
<gene>
    <name evidence="20" type="primary">glmU</name>
    <name evidence="22" type="ORF">CYJ57_02730</name>
</gene>
<evidence type="ECO:0000313" key="23">
    <source>
        <dbReference type="Proteomes" id="UP000234384"/>
    </source>
</evidence>
<dbReference type="PANTHER" id="PTHR43584:SF3">
    <property type="entry name" value="BIFUNCTIONAL PROTEIN GLMU"/>
    <property type="match status" value="1"/>
</dbReference>
<dbReference type="GO" id="GO:0000902">
    <property type="term" value="P:cell morphogenesis"/>
    <property type="evidence" value="ECO:0007669"/>
    <property type="project" value="UniProtKB-UniRule"/>
</dbReference>
<feature type="binding site" evidence="20">
    <location>
        <position position="170"/>
    </location>
    <ligand>
        <name>UDP-N-acetyl-alpha-D-glucosamine</name>
        <dbReference type="ChEBI" id="CHEBI:57705"/>
    </ligand>
</feature>
<keyword evidence="12 20" id="KW-0133">Cell shape</keyword>
<dbReference type="GO" id="GO:0005737">
    <property type="term" value="C:cytoplasm"/>
    <property type="evidence" value="ECO:0007669"/>
    <property type="project" value="UniProtKB-SubCell"/>
</dbReference>
<dbReference type="UniPathway" id="UPA00973"/>
<organism evidence="22 23">
    <name type="scientific">Falseniella ignava</name>
    <dbReference type="NCBI Taxonomy" id="137730"/>
    <lineage>
        <taxon>Bacteria</taxon>
        <taxon>Bacillati</taxon>
        <taxon>Bacillota</taxon>
        <taxon>Bacilli</taxon>
        <taxon>Lactobacillales</taxon>
        <taxon>Aerococcaceae</taxon>
        <taxon>Falseniella</taxon>
    </lineage>
</organism>
<feature type="binding site" evidence="20">
    <location>
        <position position="405"/>
    </location>
    <ligand>
        <name>acetyl-CoA</name>
        <dbReference type="ChEBI" id="CHEBI:57288"/>
    </ligand>
</feature>
<comment type="caution">
    <text evidence="20">Lacks conserved residue(s) required for the propagation of feature annotation.</text>
</comment>
<dbReference type="OrthoDB" id="9775031at2"/>
<proteinExistence type="inferred from homology"/>
<dbReference type="InterPro" id="IPR005835">
    <property type="entry name" value="NTP_transferase_dom"/>
</dbReference>
<dbReference type="Pfam" id="PF00132">
    <property type="entry name" value="Hexapep"/>
    <property type="match status" value="2"/>
</dbReference>
<evidence type="ECO:0000256" key="6">
    <source>
        <dbReference type="ARBA" id="ARBA00022490"/>
    </source>
</evidence>